<protein>
    <submittedName>
        <fullName evidence="2">Uncharacterized protein</fullName>
    </submittedName>
</protein>
<evidence type="ECO:0000313" key="2">
    <source>
        <dbReference type="EMBL" id="PVD38078.1"/>
    </source>
</evidence>
<keyword evidence="1" id="KW-0175">Coiled coil</keyword>
<dbReference type="Proteomes" id="UP000245119">
    <property type="component" value="Linkage Group LG1"/>
</dbReference>
<comment type="caution">
    <text evidence="2">The sequence shown here is derived from an EMBL/GenBank/DDBJ whole genome shotgun (WGS) entry which is preliminary data.</text>
</comment>
<proteinExistence type="predicted"/>
<sequence>MVKVVLKLERPVRTSVARRSVPPPTTVTTVETVLGQACSINRKIEALKRKNETQTWENNRLGLLGLLKVVVWMVKIKVQRAKDKLKMAEEMRMSALNSVEQLQQLRAPRVGICKALVGLGSDDCGILGTACFPIPDNEI</sequence>
<keyword evidence="3" id="KW-1185">Reference proteome</keyword>
<reference evidence="2 3" key="1">
    <citation type="submission" date="2018-04" db="EMBL/GenBank/DDBJ databases">
        <title>The genome of golden apple snail Pomacea canaliculata provides insight into stress tolerance and invasive adaptation.</title>
        <authorList>
            <person name="Liu C."/>
            <person name="Liu B."/>
            <person name="Ren Y."/>
            <person name="Zhang Y."/>
            <person name="Wang H."/>
            <person name="Li S."/>
            <person name="Jiang F."/>
            <person name="Yin L."/>
            <person name="Zhang G."/>
            <person name="Qian W."/>
            <person name="Fan W."/>
        </authorList>
    </citation>
    <scope>NUCLEOTIDE SEQUENCE [LARGE SCALE GENOMIC DNA]</scope>
    <source>
        <strain evidence="2">SZHN2017</strain>
        <tissue evidence="2">Muscle</tissue>
    </source>
</reference>
<feature type="coiled-coil region" evidence="1">
    <location>
        <begin position="78"/>
        <end position="105"/>
    </location>
</feature>
<name>A0A2T7PXE7_POMCA</name>
<organism evidence="2 3">
    <name type="scientific">Pomacea canaliculata</name>
    <name type="common">Golden apple snail</name>
    <dbReference type="NCBI Taxonomy" id="400727"/>
    <lineage>
        <taxon>Eukaryota</taxon>
        <taxon>Metazoa</taxon>
        <taxon>Spiralia</taxon>
        <taxon>Lophotrochozoa</taxon>
        <taxon>Mollusca</taxon>
        <taxon>Gastropoda</taxon>
        <taxon>Caenogastropoda</taxon>
        <taxon>Architaenioglossa</taxon>
        <taxon>Ampullarioidea</taxon>
        <taxon>Ampullariidae</taxon>
        <taxon>Pomacea</taxon>
    </lineage>
</organism>
<dbReference type="EMBL" id="PZQS01000001">
    <property type="protein sequence ID" value="PVD38078.1"/>
    <property type="molecule type" value="Genomic_DNA"/>
</dbReference>
<dbReference type="AlphaFoldDB" id="A0A2T7PXE7"/>
<gene>
    <name evidence="2" type="ORF">C0Q70_00689</name>
</gene>
<evidence type="ECO:0000256" key="1">
    <source>
        <dbReference type="SAM" id="Coils"/>
    </source>
</evidence>
<evidence type="ECO:0000313" key="3">
    <source>
        <dbReference type="Proteomes" id="UP000245119"/>
    </source>
</evidence>
<accession>A0A2T7PXE7</accession>